<keyword evidence="2" id="KW-1185">Reference proteome</keyword>
<proteinExistence type="predicted"/>
<evidence type="ECO:0000313" key="2">
    <source>
        <dbReference type="Proteomes" id="UP001600888"/>
    </source>
</evidence>
<sequence length="118" mass="12579">MITFAAAFLMKGTTMWSRVVGLSIEGVYVTKLLEARGRQLAAQAALSAGISGRDNGQFAQRFSTDGHHVAFSNAEWGTGNTGTPSFSDELSGDLIFEAFGNGSANDVYDLLTSQMSYL</sequence>
<name>A0ABR4E898_9PEZI</name>
<dbReference type="Proteomes" id="UP001600888">
    <property type="component" value="Unassembled WGS sequence"/>
</dbReference>
<accession>A0ABR4E898</accession>
<reference evidence="1 2" key="1">
    <citation type="submission" date="2024-03" db="EMBL/GenBank/DDBJ databases">
        <title>A high-quality draft genome sequence of Diaporthe vaccinii, a causative agent of upright dieback and viscid rot disease in cranberry plants.</title>
        <authorList>
            <person name="Sarrasin M."/>
            <person name="Lang B.F."/>
            <person name="Burger G."/>
        </authorList>
    </citation>
    <scope>NUCLEOTIDE SEQUENCE [LARGE SCALE GENOMIC DNA]</scope>
    <source>
        <strain evidence="1 2">IS7</strain>
    </source>
</reference>
<dbReference type="EMBL" id="JBAWTH010000085">
    <property type="protein sequence ID" value="KAL2278623.1"/>
    <property type="molecule type" value="Genomic_DNA"/>
</dbReference>
<evidence type="ECO:0000313" key="1">
    <source>
        <dbReference type="EMBL" id="KAL2278623.1"/>
    </source>
</evidence>
<protein>
    <submittedName>
        <fullName evidence="1">Uncharacterized protein</fullName>
    </submittedName>
</protein>
<organism evidence="1 2">
    <name type="scientific">Diaporthe vaccinii</name>
    <dbReference type="NCBI Taxonomy" id="105482"/>
    <lineage>
        <taxon>Eukaryota</taxon>
        <taxon>Fungi</taxon>
        <taxon>Dikarya</taxon>
        <taxon>Ascomycota</taxon>
        <taxon>Pezizomycotina</taxon>
        <taxon>Sordariomycetes</taxon>
        <taxon>Sordariomycetidae</taxon>
        <taxon>Diaporthales</taxon>
        <taxon>Diaporthaceae</taxon>
        <taxon>Diaporthe</taxon>
        <taxon>Diaporthe eres species complex</taxon>
    </lineage>
</organism>
<gene>
    <name evidence="1" type="ORF">FJTKL_14341</name>
</gene>
<comment type="caution">
    <text evidence="1">The sequence shown here is derived from an EMBL/GenBank/DDBJ whole genome shotgun (WGS) entry which is preliminary data.</text>
</comment>